<name>A0ACB8AXR5_9AGAM</name>
<gene>
    <name evidence="1" type="ORF">BV22DRAFT_911238</name>
</gene>
<keyword evidence="2" id="KW-1185">Reference proteome</keyword>
<reference evidence="1" key="1">
    <citation type="journal article" date="2021" name="New Phytol.">
        <title>Evolutionary innovations through gain and loss of genes in the ectomycorrhizal Boletales.</title>
        <authorList>
            <person name="Wu G."/>
            <person name="Miyauchi S."/>
            <person name="Morin E."/>
            <person name="Kuo A."/>
            <person name="Drula E."/>
            <person name="Varga T."/>
            <person name="Kohler A."/>
            <person name="Feng B."/>
            <person name="Cao Y."/>
            <person name="Lipzen A."/>
            <person name="Daum C."/>
            <person name="Hundley H."/>
            <person name="Pangilinan J."/>
            <person name="Johnson J."/>
            <person name="Barry K."/>
            <person name="LaButti K."/>
            <person name="Ng V."/>
            <person name="Ahrendt S."/>
            <person name="Min B."/>
            <person name="Choi I.G."/>
            <person name="Park H."/>
            <person name="Plett J.M."/>
            <person name="Magnuson J."/>
            <person name="Spatafora J.W."/>
            <person name="Nagy L.G."/>
            <person name="Henrissat B."/>
            <person name="Grigoriev I.V."/>
            <person name="Yang Z.L."/>
            <person name="Xu J."/>
            <person name="Martin F.M."/>
        </authorList>
    </citation>
    <scope>NUCLEOTIDE SEQUENCE</scope>
    <source>
        <strain evidence="1">KUC20120723A-06</strain>
    </source>
</reference>
<comment type="caution">
    <text evidence="1">The sequence shown here is derived from an EMBL/GenBank/DDBJ whole genome shotgun (WGS) entry which is preliminary data.</text>
</comment>
<sequence length="319" mass="34594">MSSLAPKDKGTMPQILTSLPPSPTSEEDLSRAQAWTEQDDLNTEGHSPASTDKGKGKQLDDPYDDEEAVDTNGSAEYPPTSDEVAETRRVEENLRRWELAERQRRKAARESAQNAAGGSILAGVTRRASLLLSRRKSHRPSGSGLGDHRALKSRDSVDVVPLDDIDQSPPAAYTHSPSPSELEQSSSQNPFLHPSDSIQSLSPFADSFQQTAVMGESAIPSHSFTRLEPQSEDKQPATVSPSTLVSPPRPLGLPPPLTPPPMHGRTPLKPTPAPTLSPPSLEPPHPEPEVRWWHDWLCGCSEGPDRGGDNQAGRTNPFE</sequence>
<proteinExistence type="predicted"/>
<accession>A0ACB8AXR5</accession>
<dbReference type="EMBL" id="MU266807">
    <property type="protein sequence ID" value="KAH7918315.1"/>
    <property type="molecule type" value="Genomic_DNA"/>
</dbReference>
<protein>
    <submittedName>
        <fullName evidence="1">Uncharacterized protein</fullName>
    </submittedName>
</protein>
<evidence type="ECO:0000313" key="1">
    <source>
        <dbReference type="EMBL" id="KAH7918315.1"/>
    </source>
</evidence>
<dbReference type="Proteomes" id="UP000790709">
    <property type="component" value="Unassembled WGS sequence"/>
</dbReference>
<organism evidence="1 2">
    <name type="scientific">Leucogyrophana mollusca</name>
    <dbReference type="NCBI Taxonomy" id="85980"/>
    <lineage>
        <taxon>Eukaryota</taxon>
        <taxon>Fungi</taxon>
        <taxon>Dikarya</taxon>
        <taxon>Basidiomycota</taxon>
        <taxon>Agaricomycotina</taxon>
        <taxon>Agaricomycetes</taxon>
        <taxon>Agaricomycetidae</taxon>
        <taxon>Boletales</taxon>
        <taxon>Boletales incertae sedis</taxon>
        <taxon>Leucogyrophana</taxon>
    </lineage>
</organism>
<evidence type="ECO:0000313" key="2">
    <source>
        <dbReference type="Proteomes" id="UP000790709"/>
    </source>
</evidence>